<reference evidence="1" key="1">
    <citation type="submission" date="2024-03" db="EMBL/GenBank/DDBJ databases">
        <title>Human intestinal bacterial collection.</title>
        <authorList>
            <person name="Pauvert C."/>
            <person name="Hitch T.C.A."/>
            <person name="Clavel T."/>
        </authorList>
    </citation>
    <scope>NUCLEOTIDE SEQUENCE</scope>
    <source>
        <strain evidence="1">CLA-AA-H227</strain>
    </source>
</reference>
<accession>A0ACC6SC05</accession>
<comment type="caution">
    <text evidence="1">The sequence shown here is derived from an EMBL/GenBank/DDBJ whole genome shotgun (WGS) entry which is preliminary data.</text>
</comment>
<keyword evidence="2" id="KW-1185">Reference proteome</keyword>
<gene>
    <name evidence="1" type="ORF">WMO40_12700</name>
</gene>
<dbReference type="EMBL" id="JBBMEW010000010">
    <property type="protein sequence ID" value="MEQ2527567.1"/>
    <property type="molecule type" value="Genomic_DNA"/>
</dbReference>
<evidence type="ECO:0000313" key="1">
    <source>
        <dbReference type="EMBL" id="MEQ2527567.1"/>
    </source>
</evidence>
<name>A0ACC6SC05_9BACI</name>
<evidence type="ECO:0000313" key="2">
    <source>
        <dbReference type="Proteomes" id="UP001439875"/>
    </source>
</evidence>
<protein>
    <submittedName>
        <fullName evidence="1">Uncharacterized protein</fullName>
    </submittedName>
</protein>
<organism evidence="1 2">
    <name type="scientific">Robertmurraya yapensis</name>
    <name type="common">ex Hitch et al 2024</name>
    <dbReference type="NCBI Taxonomy" id="3133160"/>
    <lineage>
        <taxon>Bacteria</taxon>
        <taxon>Bacillati</taxon>
        <taxon>Bacillota</taxon>
        <taxon>Bacilli</taxon>
        <taxon>Bacillales</taxon>
        <taxon>Bacillaceae</taxon>
        <taxon>Robertmurraya</taxon>
    </lineage>
</organism>
<proteinExistence type="predicted"/>
<dbReference type="Proteomes" id="UP001439875">
    <property type="component" value="Unassembled WGS sequence"/>
</dbReference>
<sequence length="162" mass="17106">MSTANKNKPPNRKPMGLAIGVAFGAMAAGFESATLTGAIALAIGIGIQNFPEGVAVSMVAILLLFNMATITKKIIAENNRVDLETEAAILIEANSGKVLFEKHPNKIIYPASLTKVATAIYAIEKGNIDDIVTVSKNARQADGTKVYLEEGEQVSLDNFIGT</sequence>